<dbReference type="InterPro" id="IPR048258">
    <property type="entry name" value="Cyclins_cyclin-box"/>
</dbReference>
<reference evidence="9" key="1">
    <citation type="submission" date="2022-08" db="EMBL/GenBank/DDBJ databases">
        <authorList>
            <person name="Marques A."/>
        </authorList>
    </citation>
    <scope>NUCLEOTIDE SEQUENCE</scope>
    <source>
        <strain evidence="9">RhyPub2mFocal</strain>
        <tissue evidence="9">Leaves</tissue>
    </source>
</reference>
<dbReference type="InterPro" id="IPR036915">
    <property type="entry name" value="Cyclin-like_sf"/>
</dbReference>
<keyword evidence="3 5" id="KW-0195">Cyclin</keyword>
<keyword evidence="4" id="KW-0131">Cell cycle</keyword>
<dbReference type="Gene3D" id="1.10.472.10">
    <property type="entry name" value="Cyclin-like"/>
    <property type="match status" value="2"/>
</dbReference>
<keyword evidence="2" id="KW-0132">Cell division</keyword>
<keyword evidence="10" id="KW-1185">Reference proteome</keyword>
<comment type="caution">
    <text evidence="9">The sequence shown here is derived from an EMBL/GenBank/DDBJ whole genome shotgun (WGS) entry which is preliminary data.</text>
</comment>
<evidence type="ECO:0000256" key="2">
    <source>
        <dbReference type="ARBA" id="ARBA00022618"/>
    </source>
</evidence>
<accession>A0AAV8GFL9</accession>
<dbReference type="CDD" id="cd20562">
    <property type="entry name" value="CYCLIN_AtCycA_like_rpt1"/>
    <property type="match status" value="1"/>
</dbReference>
<feature type="compositionally biased region" description="Acidic residues" evidence="6">
    <location>
        <begin position="168"/>
        <end position="177"/>
    </location>
</feature>
<dbReference type="InterPro" id="IPR013763">
    <property type="entry name" value="Cyclin-like_dom"/>
</dbReference>
<dbReference type="FunFam" id="1.10.472.10:FF:000167">
    <property type="entry name" value="Mitotic cyclin 6"/>
    <property type="match status" value="1"/>
</dbReference>
<feature type="region of interest" description="Disordered" evidence="6">
    <location>
        <begin position="123"/>
        <end position="177"/>
    </location>
</feature>
<feature type="domain" description="Cyclin C-terminal" evidence="8">
    <location>
        <begin position="318"/>
        <end position="441"/>
    </location>
</feature>
<evidence type="ECO:0000313" key="9">
    <source>
        <dbReference type="EMBL" id="KAJ4804463.1"/>
    </source>
</evidence>
<dbReference type="SMART" id="SM00385">
    <property type="entry name" value="CYCLIN"/>
    <property type="match status" value="2"/>
</dbReference>
<protein>
    <submittedName>
        <fullName evidence="9">Cyclin family protein</fullName>
    </submittedName>
</protein>
<dbReference type="Proteomes" id="UP001140206">
    <property type="component" value="Chromosome 1"/>
</dbReference>
<dbReference type="PROSITE" id="PS00292">
    <property type="entry name" value="CYCLINS"/>
    <property type="match status" value="1"/>
</dbReference>
<dbReference type="AlphaFoldDB" id="A0AAV8GFL9"/>
<dbReference type="Pfam" id="PF02984">
    <property type="entry name" value="Cyclin_C"/>
    <property type="match status" value="1"/>
</dbReference>
<evidence type="ECO:0000256" key="4">
    <source>
        <dbReference type="ARBA" id="ARBA00023306"/>
    </source>
</evidence>
<feature type="domain" description="Cyclin-like" evidence="7">
    <location>
        <begin position="322"/>
        <end position="410"/>
    </location>
</feature>
<sequence length="456" mass="51997">MKGILEIISKTRFQLYSRPALAQFSKKWRSLSLPVSVYKTNPSLPHFFRSFPLHSLKPYLQPRFIPPRTRELAMADKENVAPPRLTRAAAKRASAIEVSDPQPPLKKKRVALSELPNLSNAVRCSTGAVQSKPKKTRSEKKEHESEVRKLSSEKEVEVSSVSVSNTDNVDEGSDVEDPQMVAPYASDIYQYLRSMEVEPKRRPLSNYIETIQQDVTANMRGVLIDWLVEVAEEYKLVSDTLYLTVSYIDRFLSYNAISRQRLQLLGVSSMLIASKYEEIVPPHVEDFCYITDNTYNKQEVVKMESDVLKFLKFEMGNPTIKTFLRRFIKAGHEDGKGLDLVLESLAYYLAELSLIDYGCIKFLPSVVAASAVFLARFTIDPSNHPWNKKLETSTGYKASELKDCIYALHELQLNKRGSSLGAIRDKYKQHRFKCVSTLLPHQVIPDPFFDELDKQS</sequence>
<organism evidence="9 10">
    <name type="scientific">Rhynchospora pubera</name>
    <dbReference type="NCBI Taxonomy" id="906938"/>
    <lineage>
        <taxon>Eukaryota</taxon>
        <taxon>Viridiplantae</taxon>
        <taxon>Streptophyta</taxon>
        <taxon>Embryophyta</taxon>
        <taxon>Tracheophyta</taxon>
        <taxon>Spermatophyta</taxon>
        <taxon>Magnoliopsida</taxon>
        <taxon>Liliopsida</taxon>
        <taxon>Poales</taxon>
        <taxon>Cyperaceae</taxon>
        <taxon>Cyperoideae</taxon>
        <taxon>Rhynchosporeae</taxon>
        <taxon>Rhynchospora</taxon>
    </lineage>
</organism>
<evidence type="ECO:0000259" key="8">
    <source>
        <dbReference type="SMART" id="SM01332"/>
    </source>
</evidence>
<dbReference type="Pfam" id="PF00134">
    <property type="entry name" value="Cyclin_N"/>
    <property type="match status" value="1"/>
</dbReference>
<dbReference type="EMBL" id="JAMFTS010000001">
    <property type="protein sequence ID" value="KAJ4804463.1"/>
    <property type="molecule type" value="Genomic_DNA"/>
</dbReference>
<dbReference type="InterPro" id="IPR039361">
    <property type="entry name" value="Cyclin"/>
</dbReference>
<proteinExistence type="inferred from homology"/>
<evidence type="ECO:0000259" key="7">
    <source>
        <dbReference type="SMART" id="SM00385"/>
    </source>
</evidence>
<evidence type="ECO:0000313" key="10">
    <source>
        <dbReference type="Proteomes" id="UP001140206"/>
    </source>
</evidence>
<name>A0AAV8GFL9_9POAL</name>
<evidence type="ECO:0000256" key="3">
    <source>
        <dbReference type="ARBA" id="ARBA00023127"/>
    </source>
</evidence>
<dbReference type="CDD" id="cd20506">
    <property type="entry name" value="CYCLIN_AtCycA-like_rpt2"/>
    <property type="match status" value="1"/>
</dbReference>
<dbReference type="InterPro" id="IPR004367">
    <property type="entry name" value="Cyclin_C-dom"/>
</dbReference>
<dbReference type="SUPFAM" id="SSF47954">
    <property type="entry name" value="Cyclin-like"/>
    <property type="match status" value="2"/>
</dbReference>
<comment type="similarity">
    <text evidence="1">Belongs to the cyclin family. Cyclin AB subfamily.</text>
</comment>
<dbReference type="FunFam" id="1.10.472.10:FF:000013">
    <property type="entry name" value="Cyclin A1"/>
    <property type="match status" value="1"/>
</dbReference>
<dbReference type="SMART" id="SM01332">
    <property type="entry name" value="Cyclin_C"/>
    <property type="match status" value="1"/>
</dbReference>
<dbReference type="InterPro" id="IPR006671">
    <property type="entry name" value="Cyclin_N"/>
</dbReference>
<evidence type="ECO:0000256" key="1">
    <source>
        <dbReference type="ARBA" id="ARBA00006955"/>
    </source>
</evidence>
<feature type="domain" description="Cyclin-like" evidence="7">
    <location>
        <begin position="225"/>
        <end position="309"/>
    </location>
</feature>
<evidence type="ECO:0000256" key="6">
    <source>
        <dbReference type="SAM" id="MobiDB-lite"/>
    </source>
</evidence>
<feature type="compositionally biased region" description="Basic and acidic residues" evidence="6">
    <location>
        <begin position="139"/>
        <end position="157"/>
    </location>
</feature>
<gene>
    <name evidence="9" type="ORF">LUZ62_017029</name>
</gene>
<evidence type="ECO:0000256" key="5">
    <source>
        <dbReference type="RuleBase" id="RU000383"/>
    </source>
</evidence>
<dbReference type="PANTHER" id="PTHR10177">
    <property type="entry name" value="CYCLINS"/>
    <property type="match status" value="1"/>
</dbReference>
<dbReference type="GO" id="GO:0051301">
    <property type="term" value="P:cell division"/>
    <property type="evidence" value="ECO:0007669"/>
    <property type="project" value="UniProtKB-KW"/>
</dbReference>